<dbReference type="GO" id="GO:0016036">
    <property type="term" value="P:cellular response to phosphate starvation"/>
    <property type="evidence" value="ECO:0007669"/>
    <property type="project" value="TreeGrafter"/>
</dbReference>
<gene>
    <name evidence="16" type="primary">bceS</name>
    <name evidence="16" type="ORF">J27TS8_16930</name>
</gene>
<dbReference type="InterPro" id="IPR036097">
    <property type="entry name" value="HisK_dim/P_sf"/>
</dbReference>
<dbReference type="InterPro" id="IPR036890">
    <property type="entry name" value="HATPase_C_sf"/>
</dbReference>
<dbReference type="InterPro" id="IPR004358">
    <property type="entry name" value="Sig_transdc_His_kin-like_C"/>
</dbReference>
<dbReference type="CDD" id="cd00082">
    <property type="entry name" value="HisKA"/>
    <property type="match status" value="1"/>
</dbReference>
<comment type="catalytic activity">
    <reaction evidence="1">
        <text>ATP + protein L-histidine = ADP + protein N-phospho-L-histidine.</text>
        <dbReference type="EC" id="2.7.13.3"/>
    </reaction>
</comment>
<feature type="transmembrane region" description="Helical" evidence="14">
    <location>
        <begin position="35"/>
        <end position="55"/>
    </location>
</feature>
<reference evidence="16" key="1">
    <citation type="submission" date="2021-03" db="EMBL/GenBank/DDBJ databases">
        <title>Antimicrobial resistance genes in bacteria isolated from Japanese honey, and their potential for conferring macrolide and lincosamide resistance in the American foulbrood pathogen Paenibacillus larvae.</title>
        <authorList>
            <person name="Okamoto M."/>
            <person name="Kumagai M."/>
            <person name="Kanamori H."/>
            <person name="Takamatsu D."/>
        </authorList>
    </citation>
    <scope>NUCLEOTIDE SEQUENCE</scope>
    <source>
        <strain evidence="16">J27TS8</strain>
    </source>
</reference>
<feature type="domain" description="Histidine kinase" evidence="15">
    <location>
        <begin position="121"/>
        <end position="326"/>
    </location>
</feature>
<proteinExistence type="predicted"/>
<dbReference type="EMBL" id="BORC01000002">
    <property type="protein sequence ID" value="GIN61700.1"/>
    <property type="molecule type" value="Genomic_DNA"/>
</dbReference>
<evidence type="ECO:0000313" key="17">
    <source>
        <dbReference type="Proteomes" id="UP000682111"/>
    </source>
</evidence>
<dbReference type="PROSITE" id="PS50109">
    <property type="entry name" value="HIS_KIN"/>
    <property type="match status" value="1"/>
</dbReference>
<evidence type="ECO:0000259" key="15">
    <source>
        <dbReference type="PROSITE" id="PS50109"/>
    </source>
</evidence>
<dbReference type="InterPro" id="IPR005467">
    <property type="entry name" value="His_kinase_dom"/>
</dbReference>
<accession>A0A920BT29</accession>
<dbReference type="SUPFAM" id="SSF47384">
    <property type="entry name" value="Homodimeric domain of signal transducing histidine kinase"/>
    <property type="match status" value="1"/>
</dbReference>
<dbReference type="Proteomes" id="UP000682111">
    <property type="component" value="Unassembled WGS sequence"/>
</dbReference>
<evidence type="ECO:0000256" key="8">
    <source>
        <dbReference type="ARBA" id="ARBA00022741"/>
    </source>
</evidence>
<organism evidence="16 17">
    <name type="scientific">Robertmurraya siralis</name>
    <dbReference type="NCBI Taxonomy" id="77777"/>
    <lineage>
        <taxon>Bacteria</taxon>
        <taxon>Bacillati</taxon>
        <taxon>Bacillota</taxon>
        <taxon>Bacilli</taxon>
        <taxon>Bacillales</taxon>
        <taxon>Bacillaceae</taxon>
        <taxon>Robertmurraya</taxon>
    </lineage>
</organism>
<evidence type="ECO:0000256" key="10">
    <source>
        <dbReference type="ARBA" id="ARBA00022840"/>
    </source>
</evidence>
<feature type="transmembrane region" description="Helical" evidence="14">
    <location>
        <begin position="12"/>
        <end position="29"/>
    </location>
</feature>
<dbReference type="PANTHER" id="PTHR45453:SF2">
    <property type="entry name" value="HISTIDINE KINASE"/>
    <property type="match status" value="1"/>
</dbReference>
<evidence type="ECO:0000256" key="5">
    <source>
        <dbReference type="ARBA" id="ARBA00022553"/>
    </source>
</evidence>
<keyword evidence="4" id="KW-1003">Cell membrane</keyword>
<comment type="subcellular location">
    <subcellularLocation>
        <location evidence="2">Cell membrane</location>
        <topology evidence="2">Multi-pass membrane protein</topology>
    </subcellularLocation>
</comment>
<evidence type="ECO:0000256" key="11">
    <source>
        <dbReference type="ARBA" id="ARBA00022989"/>
    </source>
</evidence>
<dbReference type="PANTHER" id="PTHR45453">
    <property type="entry name" value="PHOSPHATE REGULON SENSOR PROTEIN PHOR"/>
    <property type="match status" value="1"/>
</dbReference>
<keyword evidence="13 14" id="KW-0472">Membrane</keyword>
<name>A0A920BT29_9BACI</name>
<dbReference type="EC" id="2.7.13.3" evidence="3"/>
<dbReference type="GO" id="GO:0004721">
    <property type="term" value="F:phosphoprotein phosphatase activity"/>
    <property type="evidence" value="ECO:0007669"/>
    <property type="project" value="TreeGrafter"/>
</dbReference>
<dbReference type="AlphaFoldDB" id="A0A920BT29"/>
<dbReference type="InterPro" id="IPR003594">
    <property type="entry name" value="HATPase_dom"/>
</dbReference>
<keyword evidence="9" id="KW-0418">Kinase</keyword>
<dbReference type="InterPro" id="IPR003661">
    <property type="entry name" value="HisK_dim/P_dom"/>
</dbReference>
<sequence>MIIKYIQERLSWILFFLFSQLLIILITFLESTIPLLPILYSVFLATIAFIVFLTIRYHKETRFFLVLEQWEKDFDLSKLTYAESPFERMVEEKISSQIEYFKQFATANKWELEQEKDELLSWIHEVKTPLTALRLMIERIEDEKLKERMSYEWLRIEHLLDQQLHQRRLPFMENDLYIEETDLKNIVIQEIKGLQSWCMQKGVGFEISLEKTHVLSDAKWLSFIIRQLLTNAVKYSKSSDIHLSSFSINDSVVLKITDFGRGIAPKDLPRIFDRGFTSTSHHQDHSATGMGLFLAKKAAQSLFITIEVESKLGHGTSFTLTFPKKNTLLSLATHVFHD</sequence>
<keyword evidence="12" id="KW-0902">Two-component regulatory system</keyword>
<dbReference type="InterPro" id="IPR050351">
    <property type="entry name" value="BphY/WalK/GraS-like"/>
</dbReference>
<dbReference type="PRINTS" id="PR00344">
    <property type="entry name" value="BCTRLSENSOR"/>
</dbReference>
<keyword evidence="7 14" id="KW-0812">Transmembrane</keyword>
<dbReference type="GO" id="GO:0005886">
    <property type="term" value="C:plasma membrane"/>
    <property type="evidence" value="ECO:0007669"/>
    <property type="project" value="UniProtKB-SubCell"/>
</dbReference>
<keyword evidence="8" id="KW-0547">Nucleotide-binding</keyword>
<evidence type="ECO:0000313" key="16">
    <source>
        <dbReference type="EMBL" id="GIN61700.1"/>
    </source>
</evidence>
<keyword evidence="11 14" id="KW-1133">Transmembrane helix</keyword>
<dbReference type="Gene3D" id="1.10.287.130">
    <property type="match status" value="1"/>
</dbReference>
<evidence type="ECO:0000256" key="9">
    <source>
        <dbReference type="ARBA" id="ARBA00022777"/>
    </source>
</evidence>
<evidence type="ECO:0000256" key="13">
    <source>
        <dbReference type="ARBA" id="ARBA00023136"/>
    </source>
</evidence>
<evidence type="ECO:0000256" key="12">
    <source>
        <dbReference type="ARBA" id="ARBA00023012"/>
    </source>
</evidence>
<protein>
    <recommendedName>
        <fullName evidence="3">histidine kinase</fullName>
        <ecNumber evidence="3">2.7.13.3</ecNumber>
    </recommendedName>
</protein>
<evidence type="ECO:0000256" key="6">
    <source>
        <dbReference type="ARBA" id="ARBA00022679"/>
    </source>
</evidence>
<dbReference type="GO" id="GO:0005524">
    <property type="term" value="F:ATP binding"/>
    <property type="evidence" value="ECO:0007669"/>
    <property type="project" value="UniProtKB-KW"/>
</dbReference>
<dbReference type="SMART" id="SM00387">
    <property type="entry name" value="HATPase_c"/>
    <property type="match status" value="1"/>
</dbReference>
<evidence type="ECO:0000256" key="4">
    <source>
        <dbReference type="ARBA" id="ARBA00022475"/>
    </source>
</evidence>
<comment type="caution">
    <text evidence="16">The sequence shown here is derived from an EMBL/GenBank/DDBJ whole genome shotgun (WGS) entry which is preliminary data.</text>
</comment>
<dbReference type="Pfam" id="PF02518">
    <property type="entry name" value="HATPase_c"/>
    <property type="match status" value="1"/>
</dbReference>
<keyword evidence="6" id="KW-0808">Transferase</keyword>
<dbReference type="Gene3D" id="3.30.565.10">
    <property type="entry name" value="Histidine kinase-like ATPase, C-terminal domain"/>
    <property type="match status" value="1"/>
</dbReference>
<evidence type="ECO:0000256" key="3">
    <source>
        <dbReference type="ARBA" id="ARBA00012438"/>
    </source>
</evidence>
<dbReference type="OrthoDB" id="9780487at2"/>
<dbReference type="RefSeq" id="WP_137744177.1">
    <property type="nucleotide sequence ID" value="NZ_BORC01000002.1"/>
</dbReference>
<evidence type="ECO:0000256" key="7">
    <source>
        <dbReference type="ARBA" id="ARBA00022692"/>
    </source>
</evidence>
<evidence type="ECO:0000256" key="1">
    <source>
        <dbReference type="ARBA" id="ARBA00000085"/>
    </source>
</evidence>
<evidence type="ECO:0000256" key="14">
    <source>
        <dbReference type="SAM" id="Phobius"/>
    </source>
</evidence>
<keyword evidence="10" id="KW-0067">ATP-binding</keyword>
<dbReference type="SUPFAM" id="SSF55874">
    <property type="entry name" value="ATPase domain of HSP90 chaperone/DNA topoisomerase II/histidine kinase"/>
    <property type="match status" value="1"/>
</dbReference>
<dbReference type="GO" id="GO:0000155">
    <property type="term" value="F:phosphorelay sensor kinase activity"/>
    <property type="evidence" value="ECO:0007669"/>
    <property type="project" value="InterPro"/>
</dbReference>
<keyword evidence="17" id="KW-1185">Reference proteome</keyword>
<keyword evidence="5" id="KW-0597">Phosphoprotein</keyword>
<evidence type="ECO:0000256" key="2">
    <source>
        <dbReference type="ARBA" id="ARBA00004651"/>
    </source>
</evidence>